<reference evidence="2" key="1">
    <citation type="submission" date="2015-11" db="EMBL/GenBank/DDBJ databases">
        <title>De novo transcriptome assembly of four potential Pierce s Disease insect vectors from Arizona vineyards.</title>
        <authorList>
            <person name="Tassone E.E."/>
        </authorList>
    </citation>
    <scope>NUCLEOTIDE SEQUENCE</scope>
</reference>
<sequence length="125" mass="14073">FQFKHDVHPHYNHELVDFKVGTPIKHHVEDHQIQENIGVKHEAHIPAHHELGNFKHDAPEGHAQAHSYQSHWRGQHGGSDFHVGSSDSDLNHEASSPEALRQSVLCKQLVLTGFGIKIPFSKHSA</sequence>
<evidence type="ECO:0000256" key="1">
    <source>
        <dbReference type="SAM" id="MobiDB-lite"/>
    </source>
</evidence>
<feature type="non-terminal residue" evidence="2">
    <location>
        <position position="1"/>
    </location>
</feature>
<name>A0A1B6M1N9_9HEMI</name>
<protein>
    <submittedName>
        <fullName evidence="2">Uncharacterized protein</fullName>
    </submittedName>
</protein>
<gene>
    <name evidence="2" type="ORF">g.50385</name>
</gene>
<dbReference type="EMBL" id="GEBQ01010142">
    <property type="protein sequence ID" value="JAT29835.1"/>
    <property type="molecule type" value="Transcribed_RNA"/>
</dbReference>
<feature type="region of interest" description="Disordered" evidence="1">
    <location>
        <begin position="52"/>
        <end position="95"/>
    </location>
</feature>
<organism evidence="2">
    <name type="scientific">Graphocephala atropunctata</name>
    <dbReference type="NCBI Taxonomy" id="36148"/>
    <lineage>
        <taxon>Eukaryota</taxon>
        <taxon>Metazoa</taxon>
        <taxon>Ecdysozoa</taxon>
        <taxon>Arthropoda</taxon>
        <taxon>Hexapoda</taxon>
        <taxon>Insecta</taxon>
        <taxon>Pterygota</taxon>
        <taxon>Neoptera</taxon>
        <taxon>Paraneoptera</taxon>
        <taxon>Hemiptera</taxon>
        <taxon>Auchenorrhyncha</taxon>
        <taxon>Membracoidea</taxon>
        <taxon>Cicadellidae</taxon>
        <taxon>Cicadellinae</taxon>
        <taxon>Cicadellini</taxon>
        <taxon>Graphocephala</taxon>
    </lineage>
</organism>
<evidence type="ECO:0000313" key="2">
    <source>
        <dbReference type="EMBL" id="JAT29835.1"/>
    </source>
</evidence>
<proteinExistence type="predicted"/>
<dbReference type="AlphaFoldDB" id="A0A1B6M1N9"/>
<accession>A0A1B6M1N9</accession>